<organism evidence="1 2">
    <name type="scientific">Fusarium venenatum</name>
    <dbReference type="NCBI Taxonomy" id="56646"/>
    <lineage>
        <taxon>Eukaryota</taxon>
        <taxon>Fungi</taxon>
        <taxon>Dikarya</taxon>
        <taxon>Ascomycota</taxon>
        <taxon>Pezizomycotina</taxon>
        <taxon>Sordariomycetes</taxon>
        <taxon>Hypocreomycetidae</taxon>
        <taxon>Hypocreales</taxon>
        <taxon>Nectriaceae</taxon>
        <taxon>Fusarium</taxon>
    </lineage>
</organism>
<protein>
    <submittedName>
        <fullName evidence="1">Uncharacterized protein</fullName>
    </submittedName>
</protein>
<dbReference type="EMBL" id="LN649229">
    <property type="protein sequence ID" value="CEI63906.1"/>
    <property type="molecule type" value="Genomic_DNA"/>
</dbReference>
<evidence type="ECO:0000313" key="2">
    <source>
        <dbReference type="Proteomes" id="UP000245910"/>
    </source>
</evidence>
<accession>A0A2L2TL68</accession>
<proteinExistence type="predicted"/>
<reference evidence="2" key="1">
    <citation type="submission" date="2014-10" db="EMBL/GenBank/DDBJ databases">
        <authorList>
            <person name="King R."/>
        </authorList>
    </citation>
    <scope>NUCLEOTIDE SEQUENCE [LARGE SCALE GENOMIC DNA]</scope>
    <source>
        <strain evidence="2">A3/5</strain>
    </source>
</reference>
<dbReference type="AlphaFoldDB" id="A0A2L2TL68"/>
<sequence>MATTRDPRQKRDQGEKALAKLSQFTISFTTRIKSKYSNNTYPYLLIVQMHLSAHLLNNYKKLPPLPLTSEPTRDSGLPSGVLWSVVNKKRDVLELEGLQFLGLLSVTGPRAERDS</sequence>
<keyword evidence="2" id="KW-1185">Reference proteome</keyword>
<evidence type="ECO:0000313" key="1">
    <source>
        <dbReference type="EMBL" id="CEI63906.1"/>
    </source>
</evidence>
<name>A0A2L2TL68_9HYPO</name>
<dbReference type="Proteomes" id="UP000245910">
    <property type="component" value="Chromosome I"/>
</dbReference>